<name>A0AAD5R1D0_PARTN</name>
<accession>A0AAD5R1D0</accession>
<dbReference type="Proteomes" id="UP001196413">
    <property type="component" value="Unassembled WGS sequence"/>
</dbReference>
<gene>
    <name evidence="2" type="ORF">KIN20_028279</name>
</gene>
<sequence>MWQSPLSTALAASQGQQQANSTLLQQITMLHNLHQQQMPSLNYLQVAVAPTNNHSVLKNQPLSELRLTPVLTTPPSSSNGSSSSHAHVSASYNITSKISSVSVSSPIVPLANTTTTTTSSPASKRPCISDSEDSAQASIQRKRSSPRSDTSPGCIQSQSS</sequence>
<organism evidence="2 3">
    <name type="scientific">Parelaphostrongylus tenuis</name>
    <name type="common">Meningeal worm</name>
    <dbReference type="NCBI Taxonomy" id="148309"/>
    <lineage>
        <taxon>Eukaryota</taxon>
        <taxon>Metazoa</taxon>
        <taxon>Ecdysozoa</taxon>
        <taxon>Nematoda</taxon>
        <taxon>Chromadorea</taxon>
        <taxon>Rhabditida</taxon>
        <taxon>Rhabditina</taxon>
        <taxon>Rhabditomorpha</taxon>
        <taxon>Strongyloidea</taxon>
        <taxon>Metastrongylidae</taxon>
        <taxon>Parelaphostrongylus</taxon>
    </lineage>
</organism>
<comment type="caution">
    <text evidence="2">The sequence shown here is derived from an EMBL/GenBank/DDBJ whole genome shotgun (WGS) entry which is preliminary data.</text>
</comment>
<keyword evidence="3" id="KW-1185">Reference proteome</keyword>
<evidence type="ECO:0000256" key="1">
    <source>
        <dbReference type="SAM" id="MobiDB-lite"/>
    </source>
</evidence>
<evidence type="ECO:0000313" key="2">
    <source>
        <dbReference type="EMBL" id="KAJ1367379.1"/>
    </source>
</evidence>
<feature type="compositionally biased region" description="Low complexity" evidence="1">
    <location>
        <begin position="76"/>
        <end position="89"/>
    </location>
</feature>
<proteinExistence type="predicted"/>
<feature type="non-terminal residue" evidence="2">
    <location>
        <position position="1"/>
    </location>
</feature>
<dbReference type="EMBL" id="JAHQIW010005875">
    <property type="protein sequence ID" value="KAJ1367379.1"/>
    <property type="molecule type" value="Genomic_DNA"/>
</dbReference>
<protein>
    <submittedName>
        <fullName evidence="2">Uncharacterized protein</fullName>
    </submittedName>
</protein>
<feature type="compositionally biased region" description="Polar residues" evidence="1">
    <location>
        <begin position="147"/>
        <end position="160"/>
    </location>
</feature>
<reference evidence="2" key="1">
    <citation type="submission" date="2021-06" db="EMBL/GenBank/DDBJ databases">
        <title>Parelaphostrongylus tenuis whole genome reference sequence.</title>
        <authorList>
            <person name="Garwood T.J."/>
            <person name="Larsen P.A."/>
            <person name="Fountain-Jones N.M."/>
            <person name="Garbe J.R."/>
            <person name="Macchietto M.G."/>
            <person name="Kania S.A."/>
            <person name="Gerhold R.W."/>
            <person name="Richards J.E."/>
            <person name="Wolf T.M."/>
        </authorList>
    </citation>
    <scope>NUCLEOTIDE SEQUENCE</scope>
    <source>
        <strain evidence="2">MNPRO001-30</strain>
        <tissue evidence="2">Meninges</tissue>
    </source>
</reference>
<feature type="region of interest" description="Disordered" evidence="1">
    <location>
        <begin position="67"/>
        <end position="89"/>
    </location>
</feature>
<evidence type="ECO:0000313" key="3">
    <source>
        <dbReference type="Proteomes" id="UP001196413"/>
    </source>
</evidence>
<dbReference type="AlphaFoldDB" id="A0AAD5R1D0"/>
<feature type="region of interest" description="Disordered" evidence="1">
    <location>
        <begin position="111"/>
        <end position="160"/>
    </location>
</feature>